<evidence type="ECO:0000256" key="5">
    <source>
        <dbReference type="RuleBase" id="RU003719"/>
    </source>
</evidence>
<proteinExistence type="inferred from homology"/>
<dbReference type="InterPro" id="IPR036291">
    <property type="entry name" value="NAD(P)-bd_dom_sf"/>
</dbReference>
<evidence type="ECO:0000313" key="8">
    <source>
        <dbReference type="EMBL" id="AKF04943.1"/>
    </source>
</evidence>
<dbReference type="KEGG" id="samy:DB32_002092"/>
<gene>
    <name evidence="8" type="ORF">DB32_002092</name>
</gene>
<evidence type="ECO:0000259" key="7">
    <source>
        <dbReference type="Pfam" id="PF02826"/>
    </source>
</evidence>
<keyword evidence="2 5" id="KW-0560">Oxidoreductase</keyword>
<feature type="domain" description="D-isomer specific 2-hydroxyacid dehydrogenase NAD-binding" evidence="7">
    <location>
        <begin position="107"/>
        <end position="286"/>
    </location>
</feature>
<protein>
    <submittedName>
        <fullName evidence="8">D-3-phosphoglycerate dehydrogenase</fullName>
    </submittedName>
</protein>
<comment type="pathway">
    <text evidence="4">Amino-acid biosynthesis.</text>
</comment>
<dbReference type="OrthoDB" id="9793626at2"/>
<dbReference type="PROSITE" id="PS00671">
    <property type="entry name" value="D_2_HYDROXYACID_DH_3"/>
    <property type="match status" value="1"/>
</dbReference>
<evidence type="ECO:0000256" key="2">
    <source>
        <dbReference type="ARBA" id="ARBA00023002"/>
    </source>
</evidence>
<dbReference type="Pfam" id="PF00389">
    <property type="entry name" value="2-Hacid_dh"/>
    <property type="match status" value="1"/>
</dbReference>
<feature type="domain" description="D-isomer specific 2-hydroxyacid dehydrogenase catalytic" evidence="6">
    <location>
        <begin position="5"/>
        <end position="318"/>
    </location>
</feature>
<comment type="similarity">
    <text evidence="1 5">Belongs to the D-isomer specific 2-hydroxyacid dehydrogenase family.</text>
</comment>
<dbReference type="Gene3D" id="3.40.50.720">
    <property type="entry name" value="NAD(P)-binding Rossmann-like Domain"/>
    <property type="match status" value="2"/>
</dbReference>
<dbReference type="STRING" id="927083.DB32_002092"/>
<evidence type="ECO:0000256" key="3">
    <source>
        <dbReference type="ARBA" id="ARBA00023027"/>
    </source>
</evidence>
<dbReference type="SUPFAM" id="SSF51735">
    <property type="entry name" value="NAD(P)-binding Rossmann-fold domains"/>
    <property type="match status" value="1"/>
</dbReference>
<sequence length="400" mass="41951">MRILVADKLASFVPGRLQDLGARLDVDPKLEGETLGAAMRELDPEVLIVRSTKVTAQHVESGKSLSLIIRAGAGVNTIDMSAASARGVYVANCPGKNAAAVAELTIGHLINLDRRIADNVASLRAHRWDKKTLGEARGLRGRTLAVLGVGAIAREVIVRAQALGMRVVGWSRRLTEAQAEELGIVRATTPEAAVTNADAVSVHLALTPETDKRIGASVFAAMKPGAYFVNTSRGEVVDQDALLAACSSRGIRAGLDVFAKEPSAGQAPFEEPIADHPNVYGTCHVGASTDEAEEAVGEEVVRIVGAYQRAEPIPNCVNLAVRSAATHVVVVRHADRVGVLAHVLRILSEARHNVQGMENVVFSGGRAALARVEVVGEPSAEVLAAIGASADVFHVGASTI</sequence>
<dbReference type="InterPro" id="IPR045865">
    <property type="entry name" value="ACT-like_dom_sf"/>
</dbReference>
<dbReference type="AlphaFoldDB" id="A0A0F6W1A8"/>
<accession>A0A0F6W1A8</accession>
<dbReference type="PANTHER" id="PTHR42789:SF1">
    <property type="entry name" value="D-ISOMER SPECIFIC 2-HYDROXYACID DEHYDROGENASE FAMILY PROTEIN (AFU_ORTHOLOGUE AFUA_6G10090)"/>
    <property type="match status" value="1"/>
</dbReference>
<dbReference type="SUPFAM" id="SSF55021">
    <property type="entry name" value="ACT-like"/>
    <property type="match status" value="1"/>
</dbReference>
<keyword evidence="3" id="KW-0520">NAD</keyword>
<dbReference type="GO" id="GO:0051287">
    <property type="term" value="F:NAD binding"/>
    <property type="evidence" value="ECO:0007669"/>
    <property type="project" value="InterPro"/>
</dbReference>
<dbReference type="Gene3D" id="3.30.70.260">
    <property type="match status" value="1"/>
</dbReference>
<dbReference type="InterPro" id="IPR050857">
    <property type="entry name" value="D-2-hydroxyacid_DH"/>
</dbReference>
<name>A0A0F6W1A8_9BACT</name>
<reference evidence="8 9" key="1">
    <citation type="submission" date="2015-03" db="EMBL/GenBank/DDBJ databases">
        <title>Genome assembly of Sandaracinus amylolyticus DSM 53668.</title>
        <authorList>
            <person name="Sharma G."/>
            <person name="Subramanian S."/>
        </authorList>
    </citation>
    <scope>NUCLEOTIDE SEQUENCE [LARGE SCALE GENOMIC DNA]</scope>
    <source>
        <strain evidence="8 9">DSM 53668</strain>
    </source>
</reference>
<dbReference type="PANTHER" id="PTHR42789">
    <property type="entry name" value="D-ISOMER SPECIFIC 2-HYDROXYACID DEHYDROGENASE FAMILY PROTEIN (AFU_ORTHOLOGUE AFUA_6G10090)"/>
    <property type="match status" value="1"/>
</dbReference>
<dbReference type="InterPro" id="IPR006140">
    <property type="entry name" value="D-isomer_DH_NAD-bd"/>
</dbReference>
<evidence type="ECO:0000256" key="4">
    <source>
        <dbReference type="ARBA" id="ARBA00029440"/>
    </source>
</evidence>
<dbReference type="InterPro" id="IPR029753">
    <property type="entry name" value="D-isomer_DH_CS"/>
</dbReference>
<keyword evidence="9" id="KW-1185">Reference proteome</keyword>
<evidence type="ECO:0000313" key="9">
    <source>
        <dbReference type="Proteomes" id="UP000034883"/>
    </source>
</evidence>
<dbReference type="SUPFAM" id="SSF52283">
    <property type="entry name" value="Formate/glycerate dehydrogenase catalytic domain-like"/>
    <property type="match status" value="1"/>
</dbReference>
<dbReference type="RefSeq" id="WP_053232231.1">
    <property type="nucleotide sequence ID" value="NZ_CP011125.1"/>
</dbReference>
<dbReference type="EMBL" id="CP011125">
    <property type="protein sequence ID" value="AKF04943.1"/>
    <property type="molecule type" value="Genomic_DNA"/>
</dbReference>
<organism evidence="8 9">
    <name type="scientific">Sandaracinus amylolyticus</name>
    <dbReference type="NCBI Taxonomy" id="927083"/>
    <lineage>
        <taxon>Bacteria</taxon>
        <taxon>Pseudomonadati</taxon>
        <taxon>Myxococcota</taxon>
        <taxon>Polyangia</taxon>
        <taxon>Polyangiales</taxon>
        <taxon>Sandaracinaceae</taxon>
        <taxon>Sandaracinus</taxon>
    </lineage>
</organism>
<dbReference type="InterPro" id="IPR006139">
    <property type="entry name" value="D-isomer_2_OHA_DH_cat_dom"/>
</dbReference>
<evidence type="ECO:0000259" key="6">
    <source>
        <dbReference type="Pfam" id="PF00389"/>
    </source>
</evidence>
<dbReference type="Proteomes" id="UP000034883">
    <property type="component" value="Chromosome"/>
</dbReference>
<evidence type="ECO:0000256" key="1">
    <source>
        <dbReference type="ARBA" id="ARBA00005854"/>
    </source>
</evidence>
<dbReference type="Pfam" id="PF02826">
    <property type="entry name" value="2-Hacid_dh_C"/>
    <property type="match status" value="1"/>
</dbReference>
<dbReference type="GO" id="GO:0016616">
    <property type="term" value="F:oxidoreductase activity, acting on the CH-OH group of donors, NAD or NADP as acceptor"/>
    <property type="evidence" value="ECO:0007669"/>
    <property type="project" value="InterPro"/>
</dbReference>